<dbReference type="PANTHER" id="PTHR46797">
    <property type="entry name" value="HTH-TYPE TRANSCRIPTIONAL REGULATOR"/>
    <property type="match status" value="1"/>
</dbReference>
<dbReference type="Gene3D" id="1.10.260.40">
    <property type="entry name" value="lambda repressor-like DNA-binding domains"/>
    <property type="match status" value="1"/>
</dbReference>
<dbReference type="Gene3D" id="2.60.120.10">
    <property type="entry name" value="Jelly Rolls"/>
    <property type="match status" value="1"/>
</dbReference>
<proteinExistence type="predicted"/>
<dbReference type="InterPro" id="IPR001387">
    <property type="entry name" value="Cro/C1-type_HTH"/>
</dbReference>
<evidence type="ECO:0000259" key="5">
    <source>
        <dbReference type="PROSITE" id="PS50943"/>
    </source>
</evidence>
<dbReference type="Proteomes" id="UP000219285">
    <property type="component" value="Chromosome"/>
</dbReference>
<evidence type="ECO:0000256" key="1">
    <source>
        <dbReference type="ARBA" id="ARBA00023015"/>
    </source>
</evidence>
<dbReference type="InterPro" id="IPR010982">
    <property type="entry name" value="Lambda_DNA-bd_dom_sf"/>
</dbReference>
<evidence type="ECO:0000313" key="6">
    <source>
        <dbReference type="EMBL" id="QJR80300.1"/>
    </source>
</evidence>
<name>A0A6M4MCC1_9ALTE</name>
<dbReference type="GO" id="GO:0003700">
    <property type="term" value="F:DNA-binding transcription factor activity"/>
    <property type="evidence" value="ECO:0007669"/>
    <property type="project" value="TreeGrafter"/>
</dbReference>
<keyword evidence="2" id="KW-0238">DNA-binding</keyword>
<feature type="region of interest" description="Disordered" evidence="4">
    <location>
        <begin position="1"/>
        <end position="21"/>
    </location>
</feature>
<dbReference type="InterPro" id="IPR050807">
    <property type="entry name" value="TransReg_Diox_bact_type"/>
</dbReference>
<dbReference type="InterPro" id="IPR013096">
    <property type="entry name" value="Cupin_2"/>
</dbReference>
<evidence type="ECO:0000256" key="3">
    <source>
        <dbReference type="ARBA" id="ARBA00023163"/>
    </source>
</evidence>
<reference evidence="7" key="1">
    <citation type="submission" date="2014-12" db="EMBL/GenBank/DDBJ databases">
        <title>Complete genome sequence of a multi-drug resistant Klebsiella pneumoniae.</title>
        <authorList>
            <person name="Hua X."/>
            <person name="Chen Q."/>
            <person name="Li X."/>
            <person name="Feng Y."/>
            <person name="Ruan Z."/>
            <person name="Yu Y."/>
        </authorList>
    </citation>
    <scope>NUCLEOTIDE SEQUENCE [LARGE SCALE GENOMIC DNA]</scope>
    <source>
        <strain evidence="7">5.12</strain>
    </source>
</reference>
<dbReference type="InterPro" id="IPR011051">
    <property type="entry name" value="RmlC_Cupin_sf"/>
</dbReference>
<sequence>MKSQDSLSRQIATQLKKQRQAKGWSLDKLARASGVSKAMLGQIERQESSPTIATLWKIATGIESSFSSFIAGEAEGENTTSGSHGSDISAFANDPHMHVKTLFPFTPSTGFEVFEITLLNHHEQLSSAHRAGVLEHIHVLEGKLEIKQGEEWILLAQEQSFVLNAAMEHGYKARSKNVRFMDIIYYPK</sequence>
<evidence type="ECO:0000313" key="7">
    <source>
        <dbReference type="Proteomes" id="UP000219285"/>
    </source>
</evidence>
<organism evidence="6 7">
    <name type="scientific">Alteromonas pelagimontana</name>
    <dbReference type="NCBI Taxonomy" id="1858656"/>
    <lineage>
        <taxon>Bacteria</taxon>
        <taxon>Pseudomonadati</taxon>
        <taxon>Pseudomonadota</taxon>
        <taxon>Gammaproteobacteria</taxon>
        <taxon>Alteromonadales</taxon>
        <taxon>Alteromonadaceae</taxon>
        <taxon>Alteromonas/Salinimonas group</taxon>
        <taxon>Alteromonas</taxon>
    </lineage>
</organism>
<evidence type="ECO:0000256" key="2">
    <source>
        <dbReference type="ARBA" id="ARBA00023125"/>
    </source>
</evidence>
<keyword evidence="3" id="KW-0804">Transcription</keyword>
<keyword evidence="7" id="KW-1185">Reference proteome</keyword>
<dbReference type="KEGG" id="apel:CA267_005660"/>
<accession>A0A6M4MCC1</accession>
<dbReference type="Pfam" id="PF01381">
    <property type="entry name" value="HTH_3"/>
    <property type="match status" value="1"/>
</dbReference>
<keyword evidence="1" id="KW-0805">Transcription regulation</keyword>
<dbReference type="EMBL" id="CP052766">
    <property type="protein sequence ID" value="QJR80300.1"/>
    <property type="molecule type" value="Genomic_DNA"/>
</dbReference>
<dbReference type="GO" id="GO:0003677">
    <property type="term" value="F:DNA binding"/>
    <property type="evidence" value="ECO:0007669"/>
    <property type="project" value="UniProtKB-KW"/>
</dbReference>
<dbReference type="PROSITE" id="PS50943">
    <property type="entry name" value="HTH_CROC1"/>
    <property type="match status" value="1"/>
</dbReference>
<feature type="domain" description="HTH cro/C1-type" evidence="5">
    <location>
        <begin position="15"/>
        <end position="69"/>
    </location>
</feature>
<gene>
    <name evidence="6" type="ORF">CA267_005660</name>
</gene>
<dbReference type="CDD" id="cd02209">
    <property type="entry name" value="cupin_XRE_C"/>
    <property type="match status" value="1"/>
</dbReference>
<dbReference type="RefSeq" id="WP_075608390.1">
    <property type="nucleotide sequence ID" value="NZ_CP052766.1"/>
</dbReference>
<evidence type="ECO:0000256" key="4">
    <source>
        <dbReference type="SAM" id="MobiDB-lite"/>
    </source>
</evidence>
<feature type="compositionally biased region" description="Polar residues" evidence="4">
    <location>
        <begin position="1"/>
        <end position="15"/>
    </location>
</feature>
<dbReference type="CDD" id="cd00093">
    <property type="entry name" value="HTH_XRE"/>
    <property type="match status" value="1"/>
</dbReference>
<reference evidence="6 7" key="2">
    <citation type="submission" date="2020-04" db="EMBL/GenBank/DDBJ databases">
        <title>Complete genome sequence of Alteromonas pelagimontana 5.12T.</title>
        <authorList>
            <person name="Sinha R.K."/>
            <person name="Krishnan K.P."/>
            <person name="Kurian J.P."/>
        </authorList>
    </citation>
    <scope>NUCLEOTIDE SEQUENCE [LARGE SCALE GENOMIC DNA]</scope>
    <source>
        <strain evidence="6 7">5.12</strain>
    </source>
</reference>
<dbReference type="GO" id="GO:0005829">
    <property type="term" value="C:cytosol"/>
    <property type="evidence" value="ECO:0007669"/>
    <property type="project" value="TreeGrafter"/>
</dbReference>
<dbReference type="InterPro" id="IPR014710">
    <property type="entry name" value="RmlC-like_jellyroll"/>
</dbReference>
<dbReference type="PANTHER" id="PTHR46797:SF23">
    <property type="entry name" value="HTH-TYPE TRANSCRIPTIONAL REGULATOR SUTR"/>
    <property type="match status" value="1"/>
</dbReference>
<dbReference type="SUPFAM" id="SSF51182">
    <property type="entry name" value="RmlC-like cupins"/>
    <property type="match status" value="1"/>
</dbReference>
<dbReference type="OrthoDB" id="9792093at2"/>
<dbReference type="SMART" id="SM00530">
    <property type="entry name" value="HTH_XRE"/>
    <property type="match status" value="1"/>
</dbReference>
<dbReference type="SUPFAM" id="SSF47413">
    <property type="entry name" value="lambda repressor-like DNA-binding domains"/>
    <property type="match status" value="1"/>
</dbReference>
<dbReference type="Pfam" id="PF07883">
    <property type="entry name" value="Cupin_2"/>
    <property type="match status" value="1"/>
</dbReference>
<protein>
    <submittedName>
        <fullName evidence="6">XRE family transcriptional regulator</fullName>
    </submittedName>
</protein>
<dbReference type="AlphaFoldDB" id="A0A6M4MCC1"/>